<organism evidence="6 7">
    <name type="scientific">Humitalea rosea</name>
    <dbReference type="NCBI Taxonomy" id="990373"/>
    <lineage>
        <taxon>Bacteria</taxon>
        <taxon>Pseudomonadati</taxon>
        <taxon>Pseudomonadota</taxon>
        <taxon>Alphaproteobacteria</taxon>
        <taxon>Acetobacterales</taxon>
        <taxon>Roseomonadaceae</taxon>
        <taxon>Humitalea</taxon>
    </lineage>
</organism>
<dbReference type="GO" id="GO:0009253">
    <property type="term" value="P:peptidoglycan catabolic process"/>
    <property type="evidence" value="ECO:0007669"/>
    <property type="project" value="InterPro"/>
</dbReference>
<protein>
    <recommendedName>
        <fullName evidence="2">N-acetylmuramoyl-L-alanine amidase</fullName>
        <ecNumber evidence="2">3.5.1.28</ecNumber>
    </recommendedName>
</protein>
<dbReference type="PANTHER" id="PTHR30404:SF0">
    <property type="entry name" value="N-ACETYLMURAMOYL-L-ALANINE AMIDASE AMIC"/>
    <property type="match status" value="1"/>
</dbReference>
<dbReference type="InterPro" id="IPR050695">
    <property type="entry name" value="N-acetylmuramoyl_amidase_3"/>
</dbReference>
<dbReference type="GO" id="GO:0008745">
    <property type="term" value="F:N-acetylmuramoyl-L-alanine amidase activity"/>
    <property type="evidence" value="ECO:0007669"/>
    <property type="project" value="UniProtKB-EC"/>
</dbReference>
<evidence type="ECO:0000256" key="3">
    <source>
        <dbReference type="ARBA" id="ARBA00022801"/>
    </source>
</evidence>
<dbReference type="Gene3D" id="3.40.630.40">
    <property type="entry name" value="Zn-dependent exopeptidases"/>
    <property type="match status" value="1"/>
</dbReference>
<comment type="caution">
    <text evidence="6">The sequence shown here is derived from an EMBL/GenBank/DDBJ whole genome shotgun (WGS) entry which is preliminary data.</text>
</comment>
<name>A0A2W7IN91_9PROT</name>
<reference evidence="6 7" key="1">
    <citation type="submission" date="2018-06" db="EMBL/GenBank/DDBJ databases">
        <title>Genomic Encyclopedia of Archaeal and Bacterial Type Strains, Phase II (KMG-II): from individual species to whole genera.</title>
        <authorList>
            <person name="Goeker M."/>
        </authorList>
    </citation>
    <scope>NUCLEOTIDE SEQUENCE [LARGE SCALE GENOMIC DNA]</scope>
    <source>
        <strain evidence="6 7">DSM 24525</strain>
    </source>
</reference>
<dbReference type="SMART" id="SM00646">
    <property type="entry name" value="Ami_3"/>
    <property type="match status" value="1"/>
</dbReference>
<evidence type="ECO:0000259" key="5">
    <source>
        <dbReference type="SMART" id="SM00646"/>
    </source>
</evidence>
<dbReference type="PANTHER" id="PTHR30404">
    <property type="entry name" value="N-ACETYLMURAMOYL-L-ALANINE AMIDASE"/>
    <property type="match status" value="1"/>
</dbReference>
<evidence type="ECO:0000313" key="6">
    <source>
        <dbReference type="EMBL" id="PZW48378.1"/>
    </source>
</evidence>
<dbReference type="SUPFAM" id="SSF53187">
    <property type="entry name" value="Zn-dependent exopeptidases"/>
    <property type="match status" value="1"/>
</dbReference>
<keyword evidence="3" id="KW-0378">Hydrolase</keyword>
<feature type="region of interest" description="Disordered" evidence="4">
    <location>
        <begin position="25"/>
        <end position="51"/>
    </location>
</feature>
<feature type="domain" description="MurNAc-LAA" evidence="5">
    <location>
        <begin position="151"/>
        <end position="303"/>
    </location>
</feature>
<feature type="compositionally biased region" description="Basic and acidic residues" evidence="4">
    <location>
        <begin position="38"/>
        <end position="50"/>
    </location>
</feature>
<dbReference type="InterPro" id="IPR002508">
    <property type="entry name" value="MurNAc-LAA_cat"/>
</dbReference>
<dbReference type="GO" id="GO:0030288">
    <property type="term" value="C:outer membrane-bounded periplasmic space"/>
    <property type="evidence" value="ECO:0007669"/>
    <property type="project" value="TreeGrafter"/>
</dbReference>
<dbReference type="EMBL" id="QKYU01000005">
    <property type="protein sequence ID" value="PZW48378.1"/>
    <property type="molecule type" value="Genomic_DNA"/>
</dbReference>
<evidence type="ECO:0000256" key="1">
    <source>
        <dbReference type="ARBA" id="ARBA00001561"/>
    </source>
</evidence>
<evidence type="ECO:0000256" key="4">
    <source>
        <dbReference type="SAM" id="MobiDB-lite"/>
    </source>
</evidence>
<dbReference type="Proteomes" id="UP000249688">
    <property type="component" value="Unassembled WGS sequence"/>
</dbReference>
<dbReference type="Pfam" id="PF01520">
    <property type="entry name" value="Amidase_3"/>
    <property type="match status" value="1"/>
</dbReference>
<gene>
    <name evidence="6" type="ORF">C8P66_105127</name>
</gene>
<keyword evidence="7" id="KW-1185">Reference proteome</keyword>
<proteinExistence type="predicted"/>
<sequence length="308" mass="33598">MRRRRRVPPGRYTIGSVARRRNRSDWRTTYGSLAPYDSPRRGTPKPDKRAPVTLHRRQFAALILAIAGIAPEEALAQGRRPARRAPLPLVVLDAGHGGRDPGTIGTARRTREKIITLAATLELKRQLERGGRCRVAVTRSRDVFVSLGRRVDFARQRQAKLFVSLHADSAPGARGASVYTLNDRASDALSANLARRENDADRAGGLNIPPVSLEVARILISLVQAETRAGSDRMARLTVDSLGDAVPLLPNTHRQAGFAVLKAPDIPSVLVEMGFLSDARDEAALRRPDHRAKVAQALARGIHAFLAA</sequence>
<comment type="catalytic activity">
    <reaction evidence="1">
        <text>Hydrolyzes the link between N-acetylmuramoyl residues and L-amino acid residues in certain cell-wall glycopeptides.</text>
        <dbReference type="EC" id="3.5.1.28"/>
    </reaction>
</comment>
<dbReference type="AlphaFoldDB" id="A0A2W7IN91"/>
<dbReference type="CDD" id="cd02696">
    <property type="entry name" value="MurNAc-LAA"/>
    <property type="match status" value="1"/>
</dbReference>
<evidence type="ECO:0000313" key="7">
    <source>
        <dbReference type="Proteomes" id="UP000249688"/>
    </source>
</evidence>
<evidence type="ECO:0000256" key="2">
    <source>
        <dbReference type="ARBA" id="ARBA00011901"/>
    </source>
</evidence>
<accession>A0A2W7IN91</accession>
<dbReference type="EC" id="3.5.1.28" evidence="2"/>